<dbReference type="EMBL" id="VXIV02000802">
    <property type="protein sequence ID" value="KAF6035970.1"/>
    <property type="molecule type" value="Genomic_DNA"/>
</dbReference>
<evidence type="ECO:0000313" key="3">
    <source>
        <dbReference type="Proteomes" id="UP000593567"/>
    </source>
</evidence>
<reference evidence="2" key="1">
    <citation type="submission" date="2020-06" db="EMBL/GenBank/DDBJ databases">
        <title>Draft genome of Bugula neritina, a colonial animal packing powerful symbionts and potential medicines.</title>
        <authorList>
            <person name="Rayko M."/>
        </authorList>
    </citation>
    <scope>NUCLEOTIDE SEQUENCE [LARGE SCALE GENOMIC DNA]</scope>
    <source>
        <strain evidence="2">Kwan_BN1</strain>
    </source>
</reference>
<comment type="caution">
    <text evidence="2">The sequence shown here is derived from an EMBL/GenBank/DDBJ whole genome shotgun (WGS) entry which is preliminary data.</text>
</comment>
<proteinExistence type="predicted"/>
<organism evidence="2 3">
    <name type="scientific">Bugula neritina</name>
    <name type="common">Brown bryozoan</name>
    <name type="synonym">Sertularia neritina</name>
    <dbReference type="NCBI Taxonomy" id="10212"/>
    <lineage>
        <taxon>Eukaryota</taxon>
        <taxon>Metazoa</taxon>
        <taxon>Spiralia</taxon>
        <taxon>Lophotrochozoa</taxon>
        <taxon>Bryozoa</taxon>
        <taxon>Gymnolaemata</taxon>
        <taxon>Cheilostomatida</taxon>
        <taxon>Flustrina</taxon>
        <taxon>Buguloidea</taxon>
        <taxon>Bugulidae</taxon>
        <taxon>Bugula</taxon>
    </lineage>
</organism>
<sequence>MACHSPTLMSYYTNYCHVFSYTLHYLLLGRNSRYKFSVCGLIQLGNSNTSLPSLSSLNIELNMLKHRRIATPTKDTGVNLANSRAPDSPTKRCSSVPPKLDKTMVLENPEPR</sequence>
<dbReference type="Proteomes" id="UP000593567">
    <property type="component" value="Unassembled WGS sequence"/>
</dbReference>
<accession>A0A7J7KBF0</accession>
<dbReference type="AlphaFoldDB" id="A0A7J7KBF0"/>
<evidence type="ECO:0000256" key="1">
    <source>
        <dbReference type="SAM" id="MobiDB-lite"/>
    </source>
</evidence>
<evidence type="ECO:0000313" key="2">
    <source>
        <dbReference type="EMBL" id="KAF6035970.1"/>
    </source>
</evidence>
<keyword evidence="3" id="KW-1185">Reference proteome</keyword>
<feature type="region of interest" description="Disordered" evidence="1">
    <location>
        <begin position="72"/>
        <end position="112"/>
    </location>
</feature>
<feature type="compositionally biased region" description="Polar residues" evidence="1">
    <location>
        <begin position="73"/>
        <end position="82"/>
    </location>
</feature>
<feature type="compositionally biased region" description="Basic and acidic residues" evidence="1">
    <location>
        <begin position="99"/>
        <end position="112"/>
    </location>
</feature>
<protein>
    <submittedName>
        <fullName evidence="2">Uncharacterized protein</fullName>
    </submittedName>
</protein>
<name>A0A7J7KBF0_BUGNE</name>
<gene>
    <name evidence="2" type="ORF">EB796_005737</name>
</gene>